<dbReference type="Gene3D" id="3.40.50.880">
    <property type="match status" value="1"/>
</dbReference>
<organism evidence="3 4">
    <name type="scientific">Candidatus Chloroploca mongolica</name>
    <dbReference type="NCBI Taxonomy" id="2528176"/>
    <lineage>
        <taxon>Bacteria</taxon>
        <taxon>Bacillati</taxon>
        <taxon>Chloroflexota</taxon>
        <taxon>Chloroflexia</taxon>
        <taxon>Chloroflexales</taxon>
        <taxon>Chloroflexineae</taxon>
        <taxon>Oscillochloridaceae</taxon>
        <taxon>Candidatus Chloroploca</taxon>
    </lineage>
</organism>
<dbReference type="InterPro" id="IPR002035">
    <property type="entry name" value="VWF_A"/>
</dbReference>
<dbReference type="RefSeq" id="WP_135478487.1">
    <property type="nucleotide sequence ID" value="NZ_SIJK02000020.1"/>
</dbReference>
<dbReference type="SUPFAM" id="SSF52317">
    <property type="entry name" value="Class I glutamine amidotransferase-like"/>
    <property type="match status" value="1"/>
</dbReference>
<sequence>MFLRNPLLLWLLLLLPLVVLFWWRQQRRMRPVILVLRLAIFASLIVALADPVFGTPPAPPGPLVVLVDQSDSLPPDLRTALRAQAASLAEEGGDQARVLYIGANVVSGPSSAQDEPVLPDPSGSDLAAGLQAARALLPGGGKVLVLSDGLATGADPLREARMAAENGVSIDVVPLAPLRQPDAAIIDLSAPVRLRVGEEFPITINTRYHPGTAGPTASVTGQLRLWQDEILLGDETVTLFAGDESFTFRHEATNPGVMRLRAELDLGEGDSFAANNSGSTIAVVNEPPAVLVIANSADDALLLTDALERQALVTQRISPIELPTRLADLAAFDGMILIDVPAAALSLEQMANIREFVRSEGKGLVAVGGRTSFTLGEYKGTPLEEVLPVQMDPPPRPQRGEIALLLIVDRSASMSSAFGVSKFDMAKEAAILATESLGPDDRIGILSFDTGTFWVVDFQTVGEAANRAQIQQAILNLPIGGGTDIELSLATGLPALAVQPTGVRHAVLLTDGRSFTNNPANYQRLMETARANDITLSTIAIGDDADAMLLNQLARLGGGRYYFANRPEDIPRLTLLESELARADPAVEGLMRANLGQPHPMLRDFAPAELPDLNGYVATTARETAEVVLEAPEADPLLAVWQYGLGRAVAWTPTVGTPWASEWRTWEGFERFWAQMVRYTLPEPDSGPIQVAVEQRPGGSRLVVDAVLPGGEPLDLATVNARVILPDGSQRSFDIRQSAPGRYSQDLALGLPGAYVLSVALQYDGTREVREIGYVQPVPAEYRLLANPEHGQALLAQIADVTGGTIREELTPALTETPAERTTSTTGLWPWFLSLALALWVTEIALRRGRLRR</sequence>
<dbReference type="PROSITE" id="PS50234">
    <property type="entry name" value="VWFA"/>
    <property type="match status" value="1"/>
</dbReference>
<protein>
    <submittedName>
        <fullName evidence="3">VWA domain-containing protein</fullName>
    </submittedName>
</protein>
<dbReference type="PANTHER" id="PTHR37947">
    <property type="entry name" value="BLL2462 PROTEIN"/>
    <property type="match status" value="1"/>
</dbReference>
<dbReference type="Pfam" id="PF13768">
    <property type="entry name" value="VWA_3"/>
    <property type="match status" value="1"/>
</dbReference>
<dbReference type="CDD" id="cd00198">
    <property type="entry name" value="vWFA"/>
    <property type="match status" value="1"/>
</dbReference>
<dbReference type="SUPFAM" id="SSF53300">
    <property type="entry name" value="vWA-like"/>
    <property type="match status" value="2"/>
</dbReference>
<keyword evidence="4" id="KW-1185">Reference proteome</keyword>
<comment type="caution">
    <text evidence="3">The sequence shown here is derived from an EMBL/GenBank/DDBJ whole genome shotgun (WGS) entry which is preliminary data.</text>
</comment>
<dbReference type="EMBL" id="SIJK02000020">
    <property type="protein sequence ID" value="MBP1466491.1"/>
    <property type="molecule type" value="Genomic_DNA"/>
</dbReference>
<dbReference type="InterPro" id="IPR029062">
    <property type="entry name" value="Class_I_gatase-like"/>
</dbReference>
<gene>
    <name evidence="3" type="ORF">EYB53_012320</name>
</gene>
<proteinExistence type="predicted"/>
<reference evidence="3 4" key="1">
    <citation type="submission" date="2021-03" db="EMBL/GenBank/DDBJ databases">
        <authorList>
            <person name="Grouzdev D.S."/>
        </authorList>
    </citation>
    <scope>NUCLEOTIDE SEQUENCE [LARGE SCALE GENOMIC DNA]</scope>
    <source>
        <strain evidence="3 4">M50-1</strain>
    </source>
</reference>
<evidence type="ECO:0000313" key="4">
    <source>
        <dbReference type="Proteomes" id="UP001193081"/>
    </source>
</evidence>
<name>A0ABS4DAM1_9CHLR</name>
<dbReference type="InterPro" id="IPR036465">
    <property type="entry name" value="vWFA_dom_sf"/>
</dbReference>
<feature type="transmembrane region" description="Helical" evidence="1">
    <location>
        <begin position="35"/>
        <end position="53"/>
    </location>
</feature>
<dbReference type="Proteomes" id="UP001193081">
    <property type="component" value="Unassembled WGS sequence"/>
</dbReference>
<dbReference type="SMART" id="SM00327">
    <property type="entry name" value="VWA"/>
    <property type="match status" value="1"/>
</dbReference>
<keyword evidence="1" id="KW-1133">Transmembrane helix</keyword>
<feature type="transmembrane region" description="Helical" evidence="1">
    <location>
        <begin position="6"/>
        <end position="23"/>
    </location>
</feature>
<dbReference type="Pfam" id="PF07090">
    <property type="entry name" value="GATase1_like"/>
    <property type="match status" value="1"/>
</dbReference>
<dbReference type="InterPro" id="IPR010768">
    <property type="entry name" value="GATase1-like"/>
</dbReference>
<feature type="domain" description="VWFA" evidence="2">
    <location>
        <begin position="403"/>
        <end position="580"/>
    </location>
</feature>
<dbReference type="Gene3D" id="3.40.50.410">
    <property type="entry name" value="von Willebrand factor, type A domain"/>
    <property type="match status" value="1"/>
</dbReference>
<keyword evidence="1" id="KW-0472">Membrane</keyword>
<evidence type="ECO:0000259" key="2">
    <source>
        <dbReference type="PROSITE" id="PS50234"/>
    </source>
</evidence>
<accession>A0ABS4DAM1</accession>
<keyword evidence="1" id="KW-0812">Transmembrane</keyword>
<evidence type="ECO:0000256" key="1">
    <source>
        <dbReference type="SAM" id="Phobius"/>
    </source>
</evidence>
<dbReference type="PANTHER" id="PTHR37947:SF2">
    <property type="entry name" value="VON WILLEBRAND FACTOR TYPE A"/>
    <property type="match status" value="1"/>
</dbReference>
<evidence type="ECO:0000313" key="3">
    <source>
        <dbReference type="EMBL" id="MBP1466491.1"/>
    </source>
</evidence>